<comment type="caution">
    <text evidence="1">The sequence shown here is derived from an EMBL/GenBank/DDBJ whole genome shotgun (WGS) entry which is preliminary data.</text>
</comment>
<sequence length="82" mass="9982">MRVIKYVDKNTIENIKSNVKNKEEQINILIKLLEWCNHEHLLIFNKKHKTRKELKRLKVLEERQKVLADMAMELTDELKVKR</sequence>
<name>A0A510WQV6_9LACO</name>
<evidence type="ECO:0000313" key="2">
    <source>
        <dbReference type="Proteomes" id="UP000321722"/>
    </source>
</evidence>
<protein>
    <recommendedName>
        <fullName evidence="3">Transposase</fullName>
    </recommendedName>
</protein>
<organism evidence="1 2">
    <name type="scientific">Ligilactobacillus aviarius</name>
    <dbReference type="NCBI Taxonomy" id="1606"/>
    <lineage>
        <taxon>Bacteria</taxon>
        <taxon>Bacillati</taxon>
        <taxon>Bacillota</taxon>
        <taxon>Bacilli</taxon>
        <taxon>Lactobacillales</taxon>
        <taxon>Lactobacillaceae</taxon>
        <taxon>Ligilactobacillus</taxon>
    </lineage>
</organism>
<dbReference type="RefSeq" id="WP_057827663.1">
    <property type="nucleotide sequence ID" value="NZ_BAAACL010000001.1"/>
</dbReference>
<evidence type="ECO:0008006" key="3">
    <source>
        <dbReference type="Google" id="ProtNLM"/>
    </source>
</evidence>
<dbReference type="AlphaFoldDB" id="A0A510WQV6"/>
<proteinExistence type="predicted"/>
<dbReference type="EMBL" id="BJUI01000003">
    <property type="protein sequence ID" value="GEK41598.1"/>
    <property type="molecule type" value="Genomic_DNA"/>
</dbReference>
<accession>A0A510WQV6</accession>
<reference evidence="1 2" key="1">
    <citation type="submission" date="2019-07" db="EMBL/GenBank/DDBJ databases">
        <title>Whole genome shotgun sequence of Lactobacillus aviarius subsp. aviarius NBRC 102162.</title>
        <authorList>
            <person name="Hosoyama A."/>
            <person name="Uohara A."/>
            <person name="Ohji S."/>
            <person name="Ichikawa N."/>
        </authorList>
    </citation>
    <scope>NUCLEOTIDE SEQUENCE [LARGE SCALE GENOMIC DNA]</scope>
    <source>
        <strain evidence="1 2">NBRC 102162</strain>
    </source>
</reference>
<dbReference type="GeneID" id="29933538"/>
<keyword evidence="2" id="KW-1185">Reference proteome</keyword>
<evidence type="ECO:0000313" key="1">
    <source>
        <dbReference type="EMBL" id="GEK41598.1"/>
    </source>
</evidence>
<gene>
    <name evidence="1" type="ORF">LAV01_04300</name>
</gene>
<dbReference type="Proteomes" id="UP000321722">
    <property type="component" value="Unassembled WGS sequence"/>
</dbReference>